<keyword evidence="3" id="KW-1185">Reference proteome</keyword>
<feature type="transmembrane region" description="Helical" evidence="1">
    <location>
        <begin position="362"/>
        <end position="380"/>
    </location>
</feature>
<gene>
    <name evidence="2" type="ORF">C471_01559</name>
</gene>
<dbReference type="RefSeq" id="WP_004046068.1">
    <property type="nucleotide sequence ID" value="NZ_AOJE01000008.1"/>
</dbReference>
<dbReference type="OrthoDB" id="386709at2157"/>
<sequence>MTRVDRSELRSRLKAVLADRFGDDETEVIAHAAVDYPYCRVDSLPETLEHDFAQLRDDYTADEIRDVLEALATETDLFSLRDEDGGNGLDNRMEIGDDAEFVDRLERHVLGDEPDRTNGDETARETRADATTVFDDLRQYHDRYLERRVDRRAETIPIASHHRSTESFKRDLDLSRYNQPNELCIPTFSFETMPDFVVESIERWIENGLTVKVLLFGEETGASLEYGRVKDEIRKGEEKLRSLQERTASAPGELKYRKASGVEHTHFRGLLVRSENDDECSYRFFVLDDRRERGVNSAILRGRDRTTIFRTLDDYFDRAWRAARPPGWRGIVKANSGAIGLGVAIAVFVVAVYGWFTRTIPARIAEPAIAVTIAIILTIIEEKYLDAVF</sequence>
<evidence type="ECO:0000313" key="3">
    <source>
        <dbReference type="Proteomes" id="UP000011514"/>
    </source>
</evidence>
<dbReference type="Proteomes" id="UP000011514">
    <property type="component" value="Unassembled WGS sequence"/>
</dbReference>
<comment type="caution">
    <text evidence="2">The sequence shown here is derived from an EMBL/GenBank/DDBJ whole genome shotgun (WGS) entry which is preliminary data.</text>
</comment>
<evidence type="ECO:0000313" key="2">
    <source>
        <dbReference type="EMBL" id="ELZ43103.1"/>
    </source>
</evidence>
<name>M0E7X1_9EURY</name>
<evidence type="ECO:0000256" key="1">
    <source>
        <dbReference type="SAM" id="Phobius"/>
    </source>
</evidence>
<dbReference type="STRING" id="1227484.C471_01559"/>
<dbReference type="AlphaFoldDB" id="M0E7X1"/>
<accession>M0E7X1</accession>
<keyword evidence="1" id="KW-1133">Transmembrane helix</keyword>
<keyword evidence="1" id="KW-0472">Membrane</keyword>
<organism evidence="2 3">
    <name type="scientific">Halorubrum saccharovorum DSM 1137</name>
    <dbReference type="NCBI Taxonomy" id="1227484"/>
    <lineage>
        <taxon>Archaea</taxon>
        <taxon>Methanobacteriati</taxon>
        <taxon>Methanobacteriota</taxon>
        <taxon>Stenosarchaea group</taxon>
        <taxon>Halobacteria</taxon>
        <taxon>Halobacteriales</taxon>
        <taxon>Haloferacaceae</taxon>
        <taxon>Halorubrum</taxon>
    </lineage>
</organism>
<reference evidence="2 3" key="1">
    <citation type="journal article" date="2014" name="PLoS Genet.">
        <title>Phylogenetically driven sequencing of extremely halophilic archaea reveals strategies for static and dynamic osmo-response.</title>
        <authorList>
            <person name="Becker E.A."/>
            <person name="Seitzer P.M."/>
            <person name="Tritt A."/>
            <person name="Larsen D."/>
            <person name="Krusor M."/>
            <person name="Yao A.I."/>
            <person name="Wu D."/>
            <person name="Madern D."/>
            <person name="Eisen J.A."/>
            <person name="Darling A.E."/>
            <person name="Facciotti M.T."/>
        </authorList>
    </citation>
    <scope>NUCLEOTIDE SEQUENCE [LARGE SCALE GENOMIC DNA]</scope>
    <source>
        <strain evidence="2 3">DSM 1137</strain>
    </source>
</reference>
<proteinExistence type="predicted"/>
<dbReference type="PATRIC" id="fig|1227484.4.peg.316"/>
<feature type="transmembrane region" description="Helical" evidence="1">
    <location>
        <begin position="338"/>
        <end position="356"/>
    </location>
</feature>
<keyword evidence="1" id="KW-0812">Transmembrane</keyword>
<dbReference type="EMBL" id="AOJE01000008">
    <property type="protein sequence ID" value="ELZ43103.1"/>
    <property type="molecule type" value="Genomic_DNA"/>
</dbReference>
<protein>
    <submittedName>
        <fullName evidence="2">Uncharacterized protein</fullName>
    </submittedName>
</protein>